<dbReference type="RefSeq" id="WP_038473766.1">
    <property type="nucleotide sequence ID" value="NZ_CP009451.1"/>
</dbReference>
<dbReference type="CDD" id="cd16325">
    <property type="entry name" value="LolA"/>
    <property type="match status" value="1"/>
</dbReference>
<dbReference type="Gene3D" id="2.50.20.10">
    <property type="entry name" value="Lipoprotein localisation LolA/LolB/LppX"/>
    <property type="match status" value="1"/>
</dbReference>
<evidence type="ECO:0000256" key="1">
    <source>
        <dbReference type="ARBA" id="ARBA00011245"/>
    </source>
</evidence>
<proteinExistence type="predicted"/>
<dbReference type="InterPro" id="IPR029046">
    <property type="entry name" value="LolA/LolB/LppX"/>
</dbReference>
<comment type="subunit">
    <text evidence="1">Monomer.</text>
</comment>
<gene>
    <name evidence="6" type="ORF">JT31_04570</name>
</gene>
<keyword evidence="2" id="KW-0813">Transport</keyword>
<dbReference type="GO" id="GO:0015031">
    <property type="term" value="P:protein transport"/>
    <property type="evidence" value="ECO:0007669"/>
    <property type="project" value="UniProtKB-KW"/>
</dbReference>
<evidence type="ECO:0000256" key="5">
    <source>
        <dbReference type="SAM" id="SignalP"/>
    </source>
</evidence>
<reference evidence="6 7" key="1">
    <citation type="submission" date="2014-09" db="EMBL/GenBank/DDBJ databases">
        <title>Cedecea neteri SSMD04 Genome Sequencing.</title>
        <authorList>
            <person name="Tan J.-Y."/>
        </authorList>
    </citation>
    <scope>NUCLEOTIDE SEQUENCE [LARGE SCALE GENOMIC DNA]</scope>
    <source>
        <strain evidence="6 7">SSMD04</strain>
    </source>
</reference>
<evidence type="ECO:0000256" key="3">
    <source>
        <dbReference type="ARBA" id="ARBA00022729"/>
    </source>
</evidence>
<dbReference type="Proteomes" id="UP000029481">
    <property type="component" value="Chromosome"/>
</dbReference>
<dbReference type="OrthoDB" id="5700849at2"/>
<evidence type="ECO:0000256" key="4">
    <source>
        <dbReference type="ARBA" id="ARBA00022927"/>
    </source>
</evidence>
<dbReference type="AlphaFoldDB" id="A0A089PV83"/>
<feature type="signal peptide" evidence="5">
    <location>
        <begin position="1"/>
        <end position="18"/>
    </location>
</feature>
<dbReference type="KEGG" id="cnt:JT31_04570"/>
<sequence>MKKSLLLSLLLVAQATGAVTLDEIQKRFAAAPVMRAQFEQERQIKGMAQPLHSSGRVVVAKNKGLWWQQRQPFPMRLIVGDNRMVQVMGNQPPQAITAQSNPQMFQFNQLLRTLFYIDRKTLEKDFISEFSDLGQGKWRLVLIPSDETLSGLFRSITLYGEKSLDRVELHDVEEDSTEITFSHYQPEPQKLTREERKRFVF</sequence>
<dbReference type="EMBL" id="CP009451">
    <property type="protein sequence ID" value="AIR03908.1"/>
    <property type="molecule type" value="Genomic_DNA"/>
</dbReference>
<accession>A0A089PV83</accession>
<keyword evidence="4" id="KW-0653">Protein transport</keyword>
<organism evidence="6 7">
    <name type="scientific">Cedecea neteri</name>
    <dbReference type="NCBI Taxonomy" id="158822"/>
    <lineage>
        <taxon>Bacteria</taxon>
        <taxon>Pseudomonadati</taxon>
        <taxon>Pseudomonadota</taxon>
        <taxon>Gammaproteobacteria</taxon>
        <taxon>Enterobacterales</taxon>
        <taxon>Enterobacteriaceae</taxon>
        <taxon>Cedecea</taxon>
    </lineage>
</organism>
<dbReference type="SUPFAM" id="SSF89392">
    <property type="entry name" value="Prokaryotic lipoproteins and lipoprotein localization factors"/>
    <property type="match status" value="1"/>
</dbReference>
<name>A0A089PV83_9ENTR</name>
<protein>
    <submittedName>
        <fullName evidence="6">Membrane protein</fullName>
    </submittedName>
</protein>
<evidence type="ECO:0000313" key="6">
    <source>
        <dbReference type="EMBL" id="AIR03908.1"/>
    </source>
</evidence>
<keyword evidence="3 5" id="KW-0732">Signal</keyword>
<dbReference type="Pfam" id="PF03548">
    <property type="entry name" value="LolA"/>
    <property type="match status" value="1"/>
</dbReference>
<feature type="chain" id="PRO_5001848783" evidence="5">
    <location>
        <begin position="19"/>
        <end position="201"/>
    </location>
</feature>
<evidence type="ECO:0000256" key="2">
    <source>
        <dbReference type="ARBA" id="ARBA00022448"/>
    </source>
</evidence>
<keyword evidence="7" id="KW-1185">Reference proteome</keyword>
<evidence type="ECO:0000313" key="7">
    <source>
        <dbReference type="Proteomes" id="UP000029481"/>
    </source>
</evidence>
<dbReference type="InterPro" id="IPR004564">
    <property type="entry name" value="OM_lipoprot_carrier_LolA-like"/>
</dbReference>